<proteinExistence type="predicted"/>
<name>A0ABS8UTW3_DATST</name>
<reference evidence="1 2" key="1">
    <citation type="journal article" date="2021" name="BMC Genomics">
        <title>Datura genome reveals duplications of psychoactive alkaloid biosynthetic genes and high mutation rate following tissue culture.</title>
        <authorList>
            <person name="Rajewski A."/>
            <person name="Carter-House D."/>
            <person name="Stajich J."/>
            <person name="Litt A."/>
        </authorList>
    </citation>
    <scope>NUCLEOTIDE SEQUENCE [LARGE SCALE GENOMIC DNA]</scope>
    <source>
        <strain evidence="1">AR-01</strain>
    </source>
</reference>
<gene>
    <name evidence="1" type="ORF">HAX54_021192</name>
</gene>
<accession>A0ABS8UTW3</accession>
<organism evidence="1 2">
    <name type="scientific">Datura stramonium</name>
    <name type="common">Jimsonweed</name>
    <name type="synonym">Common thornapple</name>
    <dbReference type="NCBI Taxonomy" id="4076"/>
    <lineage>
        <taxon>Eukaryota</taxon>
        <taxon>Viridiplantae</taxon>
        <taxon>Streptophyta</taxon>
        <taxon>Embryophyta</taxon>
        <taxon>Tracheophyta</taxon>
        <taxon>Spermatophyta</taxon>
        <taxon>Magnoliopsida</taxon>
        <taxon>eudicotyledons</taxon>
        <taxon>Gunneridae</taxon>
        <taxon>Pentapetalae</taxon>
        <taxon>asterids</taxon>
        <taxon>lamiids</taxon>
        <taxon>Solanales</taxon>
        <taxon>Solanaceae</taxon>
        <taxon>Solanoideae</taxon>
        <taxon>Datureae</taxon>
        <taxon>Datura</taxon>
    </lineage>
</organism>
<keyword evidence="2" id="KW-1185">Reference proteome</keyword>
<dbReference type="Proteomes" id="UP000823775">
    <property type="component" value="Unassembled WGS sequence"/>
</dbReference>
<dbReference type="EMBL" id="JACEIK010002549">
    <property type="protein sequence ID" value="MCD9637752.1"/>
    <property type="molecule type" value="Genomic_DNA"/>
</dbReference>
<sequence>MKDSAHGNIGYKLQLINVLLSQVMPQSDHLQLNHLDILHVKDSMYGNMGIRYGYKDGGGGIVRDPLVHQETPLHFVEPSLAAHGQSASQLPLLMARIGGSLLVVNVFLNSAAQLETKWMGF</sequence>
<protein>
    <submittedName>
        <fullName evidence="1">Uncharacterized protein</fullName>
    </submittedName>
</protein>
<comment type="caution">
    <text evidence="1">The sequence shown here is derived from an EMBL/GenBank/DDBJ whole genome shotgun (WGS) entry which is preliminary data.</text>
</comment>
<evidence type="ECO:0000313" key="1">
    <source>
        <dbReference type="EMBL" id="MCD9637752.1"/>
    </source>
</evidence>
<evidence type="ECO:0000313" key="2">
    <source>
        <dbReference type="Proteomes" id="UP000823775"/>
    </source>
</evidence>